<reference evidence="4" key="1">
    <citation type="submission" date="2021-10" db="EMBL/GenBank/DDBJ databases">
        <title>De novo Genome Assembly of Clathrus columnatus (Basidiomycota, Fungi) Using Illumina and Nanopore Sequence Data.</title>
        <authorList>
            <person name="Ogiso-Tanaka E."/>
            <person name="Itagaki H."/>
            <person name="Hosoya T."/>
            <person name="Hosaka K."/>
        </authorList>
    </citation>
    <scope>NUCLEOTIDE SEQUENCE</scope>
    <source>
        <strain evidence="4">MO-923</strain>
    </source>
</reference>
<keyword evidence="5" id="KW-1185">Reference proteome</keyword>
<dbReference type="PANTHER" id="PTHR46115">
    <property type="entry name" value="THIOREDOXIN-LIKE PROTEIN 1"/>
    <property type="match status" value="1"/>
</dbReference>
<dbReference type="Gene3D" id="1.10.510.10">
    <property type="entry name" value="Transferase(Phosphotransferase) domain 1"/>
    <property type="match status" value="1"/>
</dbReference>
<dbReference type="Pfam" id="PF00085">
    <property type="entry name" value="Thioredoxin"/>
    <property type="match status" value="1"/>
</dbReference>
<sequence>MTAKSVLRTSLAIGTTAVQVANNFGGVPLLGVAAAILNEIGQACDQVLMNKRQCKALYCHSHSILEVLHSQSSSLTDEKLRGAASEFEMILHKISENMRMWASWGLLRAFLKRGDISKGLTQAFDDFVMYQAKFDVRNSHLQGIRDVQEVQRQDSLEIRSALEHILTEQKHMQTLFQMQQQGEPVAQEVMRVAQTELRSFSIDTPAYDQYSRFVLQIYESTGTMPAVQNISHEVRQIGSIVTAGMHSEIYKGLWVNNVEVALKTLRSVIVTPPLIRGNALISDFGLSRAVEELADIPSYSTTTAVADDGCRWCAPELMTDSPAILASDVYAFAMSILECLISDKPFNHLRRDLQKSPKTQSNPDGQWERAEFDNILETKKSNLIVIDFHAAWCGPCLFVAPAYAKLSEKYKHATFLKVNIELDAAKSVVDKYKVTTIPMFVLIKNKVVVDQLNGADARQLETLIQKHAGTAPSGESSETATGDISLLEFIDLSQSNCLNESPGHSIHSILSSKARNSSPNYLLSEADEHSSGPEKIKLLTNKPSLGFEDVENAEEPAVSQVLHLSEDSVKEAKHVQLRFVRFQAVNSLHIFVASNHGGEDNTRIDAIDIFGTPLEATKSLSGLKKQED</sequence>
<dbReference type="PROSITE" id="PS00194">
    <property type="entry name" value="THIOREDOXIN_1"/>
    <property type="match status" value="1"/>
</dbReference>
<proteinExistence type="predicted"/>
<dbReference type="SUPFAM" id="SSF56112">
    <property type="entry name" value="Protein kinase-like (PK-like)"/>
    <property type="match status" value="1"/>
</dbReference>
<dbReference type="PROSITE" id="PS51352">
    <property type="entry name" value="THIOREDOXIN_2"/>
    <property type="match status" value="1"/>
</dbReference>
<dbReference type="GO" id="GO:0007166">
    <property type="term" value="P:cell surface receptor signaling pathway"/>
    <property type="evidence" value="ECO:0007669"/>
    <property type="project" value="InterPro"/>
</dbReference>
<keyword evidence="1" id="KW-1015">Disulfide bond</keyword>
<dbReference type="InterPro" id="IPR008979">
    <property type="entry name" value="Galactose-bd-like_sf"/>
</dbReference>
<dbReference type="PROSITE" id="PS51532">
    <property type="entry name" value="PITH"/>
    <property type="match status" value="1"/>
</dbReference>
<evidence type="ECO:0000313" key="5">
    <source>
        <dbReference type="Proteomes" id="UP001050691"/>
    </source>
</evidence>
<dbReference type="InterPro" id="IPR001245">
    <property type="entry name" value="Ser-Thr/Tyr_kinase_cat_dom"/>
</dbReference>
<evidence type="ECO:0000313" key="4">
    <source>
        <dbReference type="EMBL" id="GJJ12034.1"/>
    </source>
</evidence>
<evidence type="ECO:0000259" key="2">
    <source>
        <dbReference type="PROSITE" id="PS51352"/>
    </source>
</evidence>
<evidence type="ECO:0008006" key="6">
    <source>
        <dbReference type="Google" id="ProtNLM"/>
    </source>
</evidence>
<comment type="caution">
    <text evidence="4">The sequence shown here is derived from an EMBL/GenBank/DDBJ whole genome shotgun (WGS) entry which is preliminary data.</text>
</comment>
<accession>A0AAV5AFS2</accession>
<dbReference type="AlphaFoldDB" id="A0AAV5AFS2"/>
<name>A0AAV5AFS2_9AGAM</name>
<dbReference type="Proteomes" id="UP001050691">
    <property type="component" value="Unassembled WGS sequence"/>
</dbReference>
<organism evidence="4 5">
    <name type="scientific">Clathrus columnatus</name>
    <dbReference type="NCBI Taxonomy" id="1419009"/>
    <lineage>
        <taxon>Eukaryota</taxon>
        <taxon>Fungi</taxon>
        <taxon>Dikarya</taxon>
        <taxon>Basidiomycota</taxon>
        <taxon>Agaricomycotina</taxon>
        <taxon>Agaricomycetes</taxon>
        <taxon>Phallomycetidae</taxon>
        <taxon>Phallales</taxon>
        <taxon>Clathraceae</taxon>
        <taxon>Clathrus</taxon>
    </lineage>
</organism>
<dbReference type="Pfam" id="PF07714">
    <property type="entry name" value="PK_Tyr_Ser-Thr"/>
    <property type="match status" value="1"/>
</dbReference>
<dbReference type="GO" id="GO:0004672">
    <property type="term" value="F:protein kinase activity"/>
    <property type="evidence" value="ECO:0007669"/>
    <property type="project" value="InterPro"/>
</dbReference>
<dbReference type="InterPro" id="IPR059179">
    <property type="entry name" value="MLKL-like_MCAfunc"/>
</dbReference>
<evidence type="ECO:0000256" key="1">
    <source>
        <dbReference type="ARBA" id="ARBA00023157"/>
    </source>
</evidence>
<feature type="domain" description="PITH" evidence="3">
    <location>
        <begin position="429"/>
        <end position="628"/>
    </location>
</feature>
<dbReference type="GO" id="GO:0005737">
    <property type="term" value="C:cytoplasm"/>
    <property type="evidence" value="ECO:0007669"/>
    <property type="project" value="UniProtKB-ARBA"/>
</dbReference>
<protein>
    <recommendedName>
        <fullName evidence="6">Thioredoxin domain-containing protein</fullName>
    </recommendedName>
</protein>
<gene>
    <name evidence="4" type="ORF">Clacol_006274</name>
</gene>
<dbReference type="Pfam" id="PF06201">
    <property type="entry name" value="PITH"/>
    <property type="match status" value="2"/>
</dbReference>
<dbReference type="Gene3D" id="3.40.30.10">
    <property type="entry name" value="Glutaredoxin"/>
    <property type="match status" value="1"/>
</dbReference>
<dbReference type="Gene3D" id="1.20.930.20">
    <property type="entry name" value="Adaptor protein Cbl, N-terminal domain"/>
    <property type="match status" value="1"/>
</dbReference>
<dbReference type="CDD" id="cd02947">
    <property type="entry name" value="TRX_family"/>
    <property type="match status" value="1"/>
</dbReference>
<feature type="domain" description="Thioredoxin" evidence="2">
    <location>
        <begin position="349"/>
        <end position="469"/>
    </location>
</feature>
<dbReference type="InterPro" id="IPR037047">
    <property type="entry name" value="PITH_dom_sf"/>
</dbReference>
<evidence type="ECO:0000259" key="3">
    <source>
        <dbReference type="PROSITE" id="PS51532"/>
    </source>
</evidence>
<dbReference type="InterPro" id="IPR036537">
    <property type="entry name" value="Adaptor_Cbl_N_dom_sf"/>
</dbReference>
<dbReference type="InterPro" id="IPR036249">
    <property type="entry name" value="Thioredoxin-like_sf"/>
</dbReference>
<dbReference type="InterPro" id="IPR017937">
    <property type="entry name" value="Thioredoxin_CS"/>
</dbReference>
<dbReference type="InterPro" id="IPR013766">
    <property type="entry name" value="Thioredoxin_domain"/>
</dbReference>
<dbReference type="EMBL" id="BPWL01000007">
    <property type="protein sequence ID" value="GJJ12034.1"/>
    <property type="molecule type" value="Genomic_DNA"/>
</dbReference>
<dbReference type="Gene3D" id="2.60.120.470">
    <property type="entry name" value="PITH domain"/>
    <property type="match status" value="2"/>
</dbReference>
<dbReference type="SUPFAM" id="SSF49785">
    <property type="entry name" value="Galactose-binding domain-like"/>
    <property type="match status" value="1"/>
</dbReference>
<dbReference type="CDD" id="cd21037">
    <property type="entry name" value="MLKL_NTD"/>
    <property type="match status" value="1"/>
</dbReference>
<dbReference type="InterPro" id="IPR010400">
    <property type="entry name" value="PITH_dom"/>
</dbReference>
<dbReference type="InterPro" id="IPR011009">
    <property type="entry name" value="Kinase-like_dom_sf"/>
</dbReference>
<dbReference type="SUPFAM" id="SSF52833">
    <property type="entry name" value="Thioredoxin-like"/>
    <property type="match status" value="1"/>
</dbReference>